<keyword evidence="2" id="KW-1133">Transmembrane helix</keyword>
<feature type="transmembrane region" description="Helical" evidence="2">
    <location>
        <begin position="100"/>
        <end position="118"/>
    </location>
</feature>
<evidence type="ECO:0000256" key="2">
    <source>
        <dbReference type="SAM" id="Phobius"/>
    </source>
</evidence>
<dbReference type="RefSeq" id="WP_115309795.1">
    <property type="nucleotide sequence ID" value="NZ_UHIO01000001.1"/>
</dbReference>
<protein>
    <submittedName>
        <fullName evidence="3">Uncharacterized protein</fullName>
    </submittedName>
</protein>
<keyword evidence="2" id="KW-0472">Membrane</keyword>
<keyword evidence="4" id="KW-1185">Reference proteome</keyword>
<feature type="compositionally biased region" description="Basic and acidic residues" evidence="1">
    <location>
        <begin position="33"/>
        <end position="47"/>
    </location>
</feature>
<keyword evidence="2" id="KW-0812">Transmembrane</keyword>
<reference evidence="3 4" key="1">
    <citation type="submission" date="2018-06" db="EMBL/GenBank/DDBJ databases">
        <authorList>
            <consortium name="Pathogen Informatics"/>
            <person name="Doyle S."/>
        </authorList>
    </citation>
    <scope>NUCLEOTIDE SEQUENCE [LARGE SCALE GENOMIC DNA]</scope>
    <source>
        <strain evidence="3 4">NCTC12020</strain>
    </source>
</reference>
<accession>A0A380NK19</accession>
<evidence type="ECO:0000313" key="3">
    <source>
        <dbReference type="EMBL" id="SUP41382.1"/>
    </source>
</evidence>
<proteinExistence type="predicted"/>
<evidence type="ECO:0000256" key="1">
    <source>
        <dbReference type="SAM" id="MobiDB-lite"/>
    </source>
</evidence>
<sequence>MENKQSYETKNTNVLSDEERRSFDGLTIDEEGREQSEEDIRRAKQAETKGAYEYGRDKNSYDGFPKMKVYTFSSLGWKGKLVLATLAAVALGVLFFFGSLFLIGFSVVAVGVALLALLRKLF</sequence>
<feature type="transmembrane region" description="Helical" evidence="2">
    <location>
        <begin position="75"/>
        <end position="94"/>
    </location>
</feature>
<dbReference type="EMBL" id="UHIO01000001">
    <property type="protein sequence ID" value="SUP41382.1"/>
    <property type="molecule type" value="Genomic_DNA"/>
</dbReference>
<dbReference type="OrthoDB" id="1632170at2"/>
<gene>
    <name evidence="3" type="ORF">NCTC12020_00553</name>
</gene>
<feature type="region of interest" description="Disordered" evidence="1">
    <location>
        <begin position="1"/>
        <end position="47"/>
    </location>
</feature>
<dbReference type="AlphaFoldDB" id="A0A380NK19"/>
<organism evidence="3 4">
    <name type="scientific">Veillonella criceti</name>
    <dbReference type="NCBI Taxonomy" id="103891"/>
    <lineage>
        <taxon>Bacteria</taxon>
        <taxon>Bacillati</taxon>
        <taxon>Bacillota</taxon>
        <taxon>Negativicutes</taxon>
        <taxon>Veillonellales</taxon>
        <taxon>Veillonellaceae</taxon>
        <taxon>Veillonella</taxon>
    </lineage>
</organism>
<dbReference type="Proteomes" id="UP000255367">
    <property type="component" value="Unassembled WGS sequence"/>
</dbReference>
<name>A0A380NK19_9FIRM</name>
<evidence type="ECO:0000313" key="4">
    <source>
        <dbReference type="Proteomes" id="UP000255367"/>
    </source>
</evidence>